<dbReference type="SUPFAM" id="SSF53850">
    <property type="entry name" value="Periplasmic binding protein-like II"/>
    <property type="match status" value="1"/>
</dbReference>
<evidence type="ECO:0000256" key="2">
    <source>
        <dbReference type="ARBA" id="ARBA00007734"/>
    </source>
</evidence>
<evidence type="ECO:0000256" key="1">
    <source>
        <dbReference type="ARBA" id="ARBA00004339"/>
    </source>
</evidence>
<dbReference type="Gene3D" id="1.10.530.10">
    <property type="match status" value="1"/>
</dbReference>
<dbReference type="Pfam" id="PF01464">
    <property type="entry name" value="SLT"/>
    <property type="match status" value="1"/>
</dbReference>
<evidence type="ECO:0000256" key="4">
    <source>
        <dbReference type="ARBA" id="ARBA00023237"/>
    </source>
</evidence>
<dbReference type="EMBL" id="BAAAFH010000011">
    <property type="protein sequence ID" value="GAA0875771.1"/>
    <property type="molecule type" value="Genomic_DNA"/>
</dbReference>
<dbReference type="InterPro" id="IPR008258">
    <property type="entry name" value="Transglycosylase_SLT_dom_1"/>
</dbReference>
<protein>
    <submittedName>
        <fullName evidence="6">Transporter substrate-binding domain-containing protein</fullName>
    </submittedName>
</protein>
<dbReference type="PANTHER" id="PTHR35936">
    <property type="entry name" value="MEMBRANE-BOUND LYTIC MUREIN TRANSGLYCOSYLASE F"/>
    <property type="match status" value="1"/>
</dbReference>
<accession>A0ABN1MS92</accession>
<dbReference type="PROSITE" id="PS00922">
    <property type="entry name" value="TRANSGLYCOSYLASE"/>
    <property type="match status" value="1"/>
</dbReference>
<dbReference type="Pfam" id="PF00497">
    <property type="entry name" value="SBP_bac_3"/>
    <property type="match status" value="1"/>
</dbReference>
<dbReference type="CDD" id="cd13403">
    <property type="entry name" value="MLTF-like"/>
    <property type="match status" value="1"/>
</dbReference>
<dbReference type="Proteomes" id="UP001501126">
    <property type="component" value="Unassembled WGS sequence"/>
</dbReference>
<comment type="subcellular location">
    <subcellularLocation>
        <location evidence="1">Cell outer membrane</location>
        <topology evidence="1">Peripheral membrane protein</topology>
    </subcellularLocation>
</comment>
<dbReference type="SUPFAM" id="SSF53955">
    <property type="entry name" value="Lysozyme-like"/>
    <property type="match status" value="1"/>
</dbReference>
<keyword evidence="3" id="KW-0732">Signal</keyword>
<comment type="similarity">
    <text evidence="2">Belongs to the transglycosylase Slt family.</text>
</comment>
<keyword evidence="4" id="KW-0998">Cell outer membrane</keyword>
<dbReference type="PANTHER" id="PTHR35936:SF19">
    <property type="entry name" value="AMINO-ACID-BINDING PROTEIN YXEM-RELATED"/>
    <property type="match status" value="1"/>
</dbReference>
<gene>
    <name evidence="6" type="ORF">GCM10009118_21800</name>
</gene>
<proteinExistence type="inferred from homology"/>
<dbReference type="InterPro" id="IPR023346">
    <property type="entry name" value="Lysozyme-like_dom_sf"/>
</dbReference>
<sequence>MVIYIPFGTKEDGKIKLDFKTEEQKKKDNSLNKIIEKGKLVVLTENSTVSYFVYRGQKMGFEYEVLKQFAKDLGVKLEFRAVKNLDHVIADLNSGKGDLIACNYTITRDRRDQINFSIPHLRSSQVLVQRKPEDWKKMSSKEIKAHLITDPVRLAKKKVHVWGESSYYKRMVALMDEIGDTIYIQPEDGNIETEELIRRVSEGTIDYTVVDKNVALINKRFFDNIDISLELSIRQQIAFGVRKSDEQLLDYLNDWLKNFMQQRLYSFLKHKYFDIGTHTRKAMDQYSSLGGGKISPYDEILKKEAKKANYDWRLVASLIFQESKFNPHIESWQGSYGLMQFMPETGERFGVYPGSPPEVQIRGGIKYLKRIEKNFTEVKDSIQRMKFTIASYNAGPGHVLDAQTIAKANGANPHIWDDVVEEYFLRLTEPEMLAVKGVKSGYYRGNMTYRYVREVFRRYNEYKNLFPG</sequence>
<evidence type="ECO:0000313" key="7">
    <source>
        <dbReference type="Proteomes" id="UP001501126"/>
    </source>
</evidence>
<dbReference type="InterPro" id="IPR001638">
    <property type="entry name" value="Solute-binding_3/MltF_N"/>
</dbReference>
<evidence type="ECO:0000256" key="3">
    <source>
        <dbReference type="ARBA" id="ARBA00022729"/>
    </source>
</evidence>
<feature type="domain" description="Solute-binding protein family 3/N-terminal" evidence="5">
    <location>
        <begin position="39"/>
        <end position="276"/>
    </location>
</feature>
<keyword evidence="7" id="KW-1185">Reference proteome</keyword>
<dbReference type="Gene3D" id="3.40.190.10">
    <property type="entry name" value="Periplasmic binding protein-like II"/>
    <property type="match status" value="2"/>
</dbReference>
<comment type="caution">
    <text evidence="6">The sequence shown here is derived from an EMBL/GenBank/DDBJ whole genome shotgun (WGS) entry which is preliminary data.</text>
</comment>
<reference evidence="6 7" key="1">
    <citation type="journal article" date="2019" name="Int. J. Syst. Evol. Microbiol.">
        <title>The Global Catalogue of Microorganisms (GCM) 10K type strain sequencing project: providing services to taxonomists for standard genome sequencing and annotation.</title>
        <authorList>
            <consortium name="The Broad Institute Genomics Platform"/>
            <consortium name="The Broad Institute Genome Sequencing Center for Infectious Disease"/>
            <person name="Wu L."/>
            <person name="Ma J."/>
        </authorList>
    </citation>
    <scope>NUCLEOTIDE SEQUENCE [LARGE SCALE GENOMIC DNA]</scope>
    <source>
        <strain evidence="6 7">JCM 16083</strain>
    </source>
</reference>
<evidence type="ECO:0000259" key="5">
    <source>
        <dbReference type="SMART" id="SM00062"/>
    </source>
</evidence>
<name>A0ABN1MS92_9FLAO</name>
<keyword evidence="4" id="KW-0472">Membrane</keyword>
<dbReference type="SMART" id="SM00062">
    <property type="entry name" value="PBPb"/>
    <property type="match status" value="1"/>
</dbReference>
<dbReference type="CDD" id="cd01009">
    <property type="entry name" value="PBP2_YfhD_N"/>
    <property type="match status" value="1"/>
</dbReference>
<organism evidence="6 7">
    <name type="scientific">Wandonia haliotis</name>
    <dbReference type="NCBI Taxonomy" id="574963"/>
    <lineage>
        <taxon>Bacteria</taxon>
        <taxon>Pseudomonadati</taxon>
        <taxon>Bacteroidota</taxon>
        <taxon>Flavobacteriia</taxon>
        <taxon>Flavobacteriales</taxon>
        <taxon>Crocinitomicaceae</taxon>
        <taxon>Wandonia</taxon>
    </lineage>
</organism>
<dbReference type="InterPro" id="IPR000189">
    <property type="entry name" value="Transglyc_AS"/>
</dbReference>
<evidence type="ECO:0000313" key="6">
    <source>
        <dbReference type="EMBL" id="GAA0875771.1"/>
    </source>
</evidence>